<evidence type="ECO:0000313" key="6">
    <source>
        <dbReference type="EMBL" id="MEY8001700.1"/>
    </source>
</evidence>
<gene>
    <name evidence="6" type="ORF">AB8U03_16135</name>
</gene>
<protein>
    <submittedName>
        <fullName evidence="6">Phage tail tape measure protein</fullName>
    </submittedName>
</protein>
<feature type="transmembrane region" description="Helical" evidence="4">
    <location>
        <begin position="841"/>
        <end position="857"/>
    </location>
</feature>
<dbReference type="NCBIfam" id="TIGR01760">
    <property type="entry name" value="tape_meas_TP901"/>
    <property type="match status" value="1"/>
</dbReference>
<feature type="transmembrane region" description="Helical" evidence="4">
    <location>
        <begin position="869"/>
        <end position="890"/>
    </location>
</feature>
<accession>A0ABV4BSG1</accession>
<evidence type="ECO:0000256" key="2">
    <source>
        <dbReference type="SAM" id="Coils"/>
    </source>
</evidence>
<keyword evidence="4" id="KW-0472">Membrane</keyword>
<evidence type="ECO:0000259" key="5">
    <source>
        <dbReference type="Pfam" id="PF10145"/>
    </source>
</evidence>
<dbReference type="PANTHER" id="PTHR37813">
    <property type="entry name" value="FELS-2 PROPHAGE PROTEIN"/>
    <property type="match status" value="1"/>
</dbReference>
<dbReference type="PANTHER" id="PTHR37813:SF1">
    <property type="entry name" value="FELS-2 PROPHAGE PROTEIN"/>
    <property type="match status" value="1"/>
</dbReference>
<keyword evidence="7" id="KW-1185">Reference proteome</keyword>
<feature type="region of interest" description="Disordered" evidence="3">
    <location>
        <begin position="981"/>
        <end position="1000"/>
    </location>
</feature>
<dbReference type="Pfam" id="PF10145">
    <property type="entry name" value="PhageMin_Tail"/>
    <property type="match status" value="1"/>
</dbReference>
<comment type="caution">
    <text evidence="6">The sequence shown here is derived from an EMBL/GenBank/DDBJ whole genome shotgun (WGS) entry which is preliminary data.</text>
</comment>
<feature type="transmembrane region" description="Helical" evidence="4">
    <location>
        <begin position="902"/>
        <end position="927"/>
    </location>
</feature>
<sequence>MSGLKIGWNESSLNSLKMQLMEQIDRIKQQKIELGVDIKDDAVIKQLNSMLDAIRNVRDTAAKPIDIQVNASKSKEELAGIKGSFEDIINTYKQLGQINVSPNFDKNGMIKNFTIQLQQLNGLIDKVKYNAGEFVDGKNSMTPISFKVDSIKEINNLDQTLSKLEDFKNKYNNAVKELQGIKIDSVVDFQKQLDSLNINNFKEKTEQIKNTYNDLLNEQKKYSEGIRQQEQLNNFVNTQQNRLNNVRSGYSGKLDAGSSQYAELETTYRSLINELNTYKKAEQSLTTEQSNDIKNRINDFNKEKSSIVSITNTIKQQETALDALKSRFGNIIPDSKISELKTSLQGLYNSPNLKGDSSAISQEIEKLKQLATEVQRVKGFGSNLGTFSGTGLDINSGFQDVEKFLQSTVSAKASISSINESVDSLGNKIKTVNYTINEGSNVISKHKMTIDSDTQGIYNLNTGLQNVDEKNRSFSSGIGNSVKGLLSFSAASAAVYGGINQIKDAIQNVIDLNKSQTNIQMITGANQSQVKGLTQQFSDLATQLHSTTGEMMSGAEDFLRAGDSISQTKNMLKATTIGATLSGQSNQDVADQLIAISNGFRMNTKDAQAMMDVISKLTKADNDSATSFKEISTAMQGSSAMAQSVKVDFDHLLAYISTVSSVTRENASSIGSSFQAQFARYQNVKGGQKFDAEGQDLSNVERDLKKYADVNIRSDAGTFKSYETVLDELAKKFSNLPEVSRAAISKAMAGVNHANDFQVLMQNYDKVQGMLKDVGDSAGYAEEKFNNVWNKSTLAKIKDFQHAVENLYQSMVTTGSINKALQGLTSFVWTLNTLITTTPKSGIALAGLATALILVIKNGKLVTGLFTQIGIVLSNFIIISSKAGIVAGLADTFNILATSIKGVTLALLTNPLIYIIAGIGIASAVIINHIQHQQDMKQKTDELKTSYEGLTQAMKDNSSQEIKTNLKPFQDKENQIKSLQKQKQELEDQMSDPGTTGLVKDYDSSKLKKINSDIADLKKQMDDAGVSTNTLAQAQNQLYNNNLLQNVQDEAKAKTDKNNKTKDEISEYQQLAEVQDKDATQRERMSQLSQDLSKSIDGLVVSKDKDGNITINNTGLLDSEGKMLDTENGKLQTSANVAMEAAKSKMKWQENETTVTYAEVSARIAAYRCST</sequence>
<dbReference type="InterPro" id="IPR010090">
    <property type="entry name" value="Phage_tape_meas"/>
</dbReference>
<feature type="domain" description="Phage tail tape measure protein" evidence="5">
    <location>
        <begin position="538"/>
        <end position="750"/>
    </location>
</feature>
<feature type="coiled-coil region" evidence="2">
    <location>
        <begin position="154"/>
        <end position="218"/>
    </location>
</feature>
<dbReference type="RefSeq" id="WP_369705592.1">
    <property type="nucleotide sequence ID" value="NZ_JBGEWD010000023.1"/>
</dbReference>
<dbReference type="Proteomes" id="UP001564657">
    <property type="component" value="Unassembled WGS sequence"/>
</dbReference>
<dbReference type="EMBL" id="JBGEWD010000023">
    <property type="protein sequence ID" value="MEY8001700.1"/>
    <property type="molecule type" value="Genomic_DNA"/>
</dbReference>
<evidence type="ECO:0000256" key="3">
    <source>
        <dbReference type="SAM" id="MobiDB-lite"/>
    </source>
</evidence>
<proteinExistence type="predicted"/>
<evidence type="ECO:0000313" key="7">
    <source>
        <dbReference type="Proteomes" id="UP001564657"/>
    </source>
</evidence>
<keyword evidence="1" id="KW-1188">Viral release from host cell</keyword>
<evidence type="ECO:0000256" key="4">
    <source>
        <dbReference type="SAM" id="Phobius"/>
    </source>
</evidence>
<keyword evidence="4" id="KW-0812">Transmembrane</keyword>
<keyword evidence="4" id="KW-1133">Transmembrane helix</keyword>
<reference evidence="6 7" key="1">
    <citation type="submission" date="2024-08" db="EMBL/GenBank/DDBJ databases">
        <title>Clostridium lapicellarii sp. nov., and Clostridium renhuaiense sp. nov., two species isolated from the mud in a fermentation cellar used for producing sauce-flavour Chinese liquors.</title>
        <authorList>
            <person name="Yang F."/>
            <person name="Wang H."/>
            <person name="Chen L.Q."/>
            <person name="Zhou N."/>
            <person name="Lu J.J."/>
            <person name="Pu X.X."/>
            <person name="Wan B."/>
            <person name="Wang L."/>
            <person name="Liu S.J."/>
        </authorList>
    </citation>
    <scope>NUCLEOTIDE SEQUENCE [LARGE SCALE GENOMIC DNA]</scope>
    <source>
        <strain evidence="6 7">MT-5</strain>
    </source>
</reference>
<name>A0ABV4BSG1_9CLOT</name>
<feature type="coiled-coil region" evidence="2">
    <location>
        <begin position="1044"/>
        <end position="1071"/>
    </location>
</feature>
<keyword evidence="2" id="KW-0175">Coiled coil</keyword>
<organism evidence="6 7">
    <name type="scientific">Clostridium moutaii</name>
    <dbReference type="NCBI Taxonomy" id="3240932"/>
    <lineage>
        <taxon>Bacteria</taxon>
        <taxon>Bacillati</taxon>
        <taxon>Bacillota</taxon>
        <taxon>Clostridia</taxon>
        <taxon>Eubacteriales</taxon>
        <taxon>Clostridiaceae</taxon>
        <taxon>Clostridium</taxon>
    </lineage>
</organism>
<evidence type="ECO:0000256" key="1">
    <source>
        <dbReference type="ARBA" id="ARBA00022612"/>
    </source>
</evidence>